<dbReference type="GO" id="GO:0035556">
    <property type="term" value="P:intracellular signal transduction"/>
    <property type="evidence" value="ECO:0007669"/>
    <property type="project" value="InterPro"/>
</dbReference>
<name>A0A9D4K7U6_DREPO</name>
<dbReference type="PANTHER" id="PTHR46184">
    <property type="entry name" value="UNCONVENTIONAL MYOSIN-IXB-LIKE PROTEIN"/>
    <property type="match status" value="1"/>
</dbReference>
<dbReference type="GO" id="GO:0005096">
    <property type="term" value="F:GTPase activator activity"/>
    <property type="evidence" value="ECO:0007669"/>
    <property type="project" value="InterPro"/>
</dbReference>
<dbReference type="GO" id="GO:0005884">
    <property type="term" value="C:actin filament"/>
    <property type="evidence" value="ECO:0007669"/>
    <property type="project" value="TreeGrafter"/>
</dbReference>
<accession>A0A9D4K7U6</accession>
<feature type="compositionally biased region" description="Acidic residues" evidence="3">
    <location>
        <begin position="95"/>
        <end position="104"/>
    </location>
</feature>
<comment type="caution">
    <text evidence="5">The sequence shown here is derived from an EMBL/GenBank/DDBJ whole genome shotgun (WGS) entry which is preliminary data.</text>
</comment>
<evidence type="ECO:0000256" key="3">
    <source>
        <dbReference type="SAM" id="MobiDB-lite"/>
    </source>
</evidence>
<dbReference type="GO" id="GO:0000146">
    <property type="term" value="F:microfilament motor activity"/>
    <property type="evidence" value="ECO:0007669"/>
    <property type="project" value="InterPro"/>
</dbReference>
<gene>
    <name evidence="5" type="ORF">DPMN_107953</name>
</gene>
<dbReference type="GO" id="GO:0051015">
    <property type="term" value="F:actin filament binding"/>
    <property type="evidence" value="ECO:0007669"/>
    <property type="project" value="TreeGrafter"/>
</dbReference>
<dbReference type="InterPro" id="IPR046987">
    <property type="entry name" value="Myo9"/>
</dbReference>
<dbReference type="InterPro" id="IPR008936">
    <property type="entry name" value="Rho_GTPase_activation_prot"/>
</dbReference>
<feature type="compositionally biased region" description="Polar residues" evidence="3">
    <location>
        <begin position="72"/>
        <end position="84"/>
    </location>
</feature>
<dbReference type="InterPro" id="IPR000198">
    <property type="entry name" value="RhoGAP_dom"/>
</dbReference>
<keyword evidence="2" id="KW-0963">Cytoplasm</keyword>
<keyword evidence="6" id="KW-1185">Reference proteome</keyword>
<reference evidence="5" key="1">
    <citation type="journal article" date="2019" name="bioRxiv">
        <title>The Genome of the Zebra Mussel, Dreissena polymorpha: A Resource for Invasive Species Research.</title>
        <authorList>
            <person name="McCartney M.A."/>
            <person name="Auch B."/>
            <person name="Kono T."/>
            <person name="Mallez S."/>
            <person name="Zhang Y."/>
            <person name="Obille A."/>
            <person name="Becker A."/>
            <person name="Abrahante J.E."/>
            <person name="Garbe J."/>
            <person name="Badalamenti J.P."/>
            <person name="Herman A."/>
            <person name="Mangelson H."/>
            <person name="Liachko I."/>
            <person name="Sullivan S."/>
            <person name="Sone E.D."/>
            <person name="Koren S."/>
            <person name="Silverstein K.A.T."/>
            <person name="Beckman K.B."/>
            <person name="Gohl D.M."/>
        </authorList>
    </citation>
    <scope>NUCLEOTIDE SEQUENCE</scope>
    <source>
        <strain evidence="5">Duluth1</strain>
        <tissue evidence="5">Whole animal</tissue>
    </source>
</reference>
<comment type="subcellular location">
    <subcellularLocation>
        <location evidence="1">Cytoplasm</location>
    </subcellularLocation>
</comment>
<evidence type="ECO:0000259" key="4">
    <source>
        <dbReference type="PROSITE" id="PS50238"/>
    </source>
</evidence>
<dbReference type="AlphaFoldDB" id="A0A9D4K7U6"/>
<dbReference type="PROSITE" id="PS50238">
    <property type="entry name" value="RHOGAP"/>
    <property type="match status" value="1"/>
</dbReference>
<dbReference type="EMBL" id="JAIWYP010000004">
    <property type="protein sequence ID" value="KAH3834621.1"/>
    <property type="molecule type" value="Genomic_DNA"/>
</dbReference>
<reference evidence="5" key="2">
    <citation type="submission" date="2020-11" db="EMBL/GenBank/DDBJ databases">
        <authorList>
            <person name="McCartney M.A."/>
            <person name="Auch B."/>
            <person name="Kono T."/>
            <person name="Mallez S."/>
            <person name="Becker A."/>
            <person name="Gohl D.M."/>
            <person name="Silverstein K.A.T."/>
            <person name="Koren S."/>
            <person name="Bechman K.B."/>
            <person name="Herman A."/>
            <person name="Abrahante J.E."/>
            <person name="Garbe J."/>
        </authorList>
    </citation>
    <scope>NUCLEOTIDE SEQUENCE</scope>
    <source>
        <strain evidence="5">Duluth1</strain>
        <tissue evidence="5">Whole animal</tissue>
    </source>
</reference>
<proteinExistence type="predicted"/>
<feature type="domain" description="Rho-GAP" evidence="4">
    <location>
        <begin position="1"/>
        <end position="48"/>
    </location>
</feature>
<organism evidence="5 6">
    <name type="scientific">Dreissena polymorpha</name>
    <name type="common">Zebra mussel</name>
    <name type="synonym">Mytilus polymorpha</name>
    <dbReference type="NCBI Taxonomy" id="45954"/>
    <lineage>
        <taxon>Eukaryota</taxon>
        <taxon>Metazoa</taxon>
        <taxon>Spiralia</taxon>
        <taxon>Lophotrochozoa</taxon>
        <taxon>Mollusca</taxon>
        <taxon>Bivalvia</taxon>
        <taxon>Autobranchia</taxon>
        <taxon>Heteroconchia</taxon>
        <taxon>Euheterodonta</taxon>
        <taxon>Imparidentia</taxon>
        <taxon>Neoheterodontei</taxon>
        <taxon>Myida</taxon>
        <taxon>Dreissenoidea</taxon>
        <taxon>Dreissenidae</taxon>
        <taxon>Dreissena</taxon>
    </lineage>
</organism>
<dbReference type="Gene3D" id="1.10.555.10">
    <property type="entry name" value="Rho GTPase activation protein"/>
    <property type="match status" value="1"/>
</dbReference>
<evidence type="ECO:0000313" key="6">
    <source>
        <dbReference type="Proteomes" id="UP000828390"/>
    </source>
</evidence>
<dbReference type="Proteomes" id="UP000828390">
    <property type="component" value="Unassembled WGS sequence"/>
</dbReference>
<dbReference type="PANTHER" id="PTHR46184:SF5">
    <property type="entry name" value="UNCONVENTIONAL MYOSIN-IXA-LIKE"/>
    <property type="match status" value="1"/>
</dbReference>
<evidence type="ECO:0000313" key="5">
    <source>
        <dbReference type="EMBL" id="KAH3834621.1"/>
    </source>
</evidence>
<dbReference type="GO" id="GO:0005737">
    <property type="term" value="C:cytoplasm"/>
    <property type="evidence" value="ECO:0007669"/>
    <property type="project" value="UniProtKB-SubCell"/>
</dbReference>
<feature type="region of interest" description="Disordered" evidence="3">
    <location>
        <begin position="68"/>
        <end position="168"/>
    </location>
</feature>
<protein>
    <recommendedName>
        <fullName evidence="4">Rho-GAP domain-containing protein</fullName>
    </recommendedName>
</protein>
<feature type="compositionally biased region" description="Acidic residues" evidence="3">
    <location>
        <begin position="139"/>
        <end position="151"/>
    </location>
</feature>
<evidence type="ECO:0000256" key="2">
    <source>
        <dbReference type="ARBA" id="ARBA00022490"/>
    </source>
</evidence>
<sequence>MSANGIAIIFAPCLLRTNKAVQAQELLKQINKQQLCIEKILNEQVRKYRETLQDIKIIDQAKTTAEERLTKVRQSIRATQSKTNSKSKKDVESQPLEEDPESLEEQERVINSHIKSLRKEKEELTSGLPMFEYRHSSDDDIDDIDSTEDADLQSNDSPFDGPGVEMLI</sequence>
<evidence type="ECO:0000256" key="1">
    <source>
        <dbReference type="ARBA" id="ARBA00004496"/>
    </source>
</evidence>